<dbReference type="CDD" id="cd06257">
    <property type="entry name" value="DnaJ"/>
    <property type="match status" value="1"/>
</dbReference>
<evidence type="ECO:0000313" key="3">
    <source>
        <dbReference type="EMBL" id="TFF77774.1"/>
    </source>
</evidence>
<keyword evidence="5" id="KW-1185">Reference proteome</keyword>
<evidence type="ECO:0000313" key="6">
    <source>
        <dbReference type="Proteomes" id="UP000297914"/>
    </source>
</evidence>
<organism evidence="4 6">
    <name type="scientific">Aeromonas taiwanensis</name>
    <dbReference type="NCBI Taxonomy" id="633417"/>
    <lineage>
        <taxon>Bacteria</taxon>
        <taxon>Pseudomonadati</taxon>
        <taxon>Pseudomonadota</taxon>
        <taxon>Gammaproteobacteria</taxon>
        <taxon>Aeromonadales</taxon>
        <taxon>Aeromonadaceae</taxon>
        <taxon>Aeromonas</taxon>
    </lineage>
</organism>
<feature type="domain" description="J" evidence="2">
    <location>
        <begin position="34"/>
        <end position="124"/>
    </location>
</feature>
<dbReference type="SMART" id="SM00271">
    <property type="entry name" value="DnaJ"/>
    <property type="match status" value="1"/>
</dbReference>
<dbReference type="OrthoDB" id="9779889at2"/>
<dbReference type="Proteomes" id="UP000297720">
    <property type="component" value="Unassembled WGS sequence"/>
</dbReference>
<gene>
    <name evidence="3" type="ORF">DRM93_06940</name>
    <name evidence="4" type="ORF">DRM94_06940</name>
</gene>
<evidence type="ECO:0000313" key="4">
    <source>
        <dbReference type="EMBL" id="TFF82040.1"/>
    </source>
</evidence>
<dbReference type="AlphaFoldDB" id="A0A5F0KCR5"/>
<dbReference type="InterPro" id="IPR001623">
    <property type="entry name" value="DnaJ_domain"/>
</dbReference>
<reference evidence="4 6" key="1">
    <citation type="submission" date="2018-06" db="EMBL/GenBank/DDBJ databases">
        <title>Occurrence of a novel blaKPC-2- and qnrS2- harbouring IncP6 plasmid from Aeromonas taiwanensis isolates recovered from the river sediments.</title>
        <authorList>
            <person name="Zheng B."/>
            <person name="Yu X."/>
            <person name="Xiao Y."/>
        </authorList>
    </citation>
    <scope>NUCLEOTIDE SEQUENCE [LARGE SCALE GENOMIC DNA]</scope>
    <source>
        <strain evidence="3 5">1713</strain>
        <strain evidence="4 6">198</strain>
    </source>
</reference>
<dbReference type="EMBL" id="QORL01000010">
    <property type="protein sequence ID" value="TFF77774.1"/>
    <property type="molecule type" value="Genomic_DNA"/>
</dbReference>
<proteinExistence type="predicted"/>
<accession>A0A5F0KCR5</accession>
<sequence>MTGFCQAWFATFPVTRPPQGEFHDASEAGSVMNNYFRVLGVKSNASENDIKKAYRRLSNQYHPDKLHGATDEEKEQAAARLHQIKQAYEVLSDPKQRAAFIKDFNNVIVTDPAAAMQEMWDQFYP</sequence>
<dbReference type="PRINTS" id="PR00625">
    <property type="entry name" value="JDOMAIN"/>
</dbReference>
<dbReference type="PROSITE" id="PS50076">
    <property type="entry name" value="DNAJ_2"/>
    <property type="match status" value="1"/>
</dbReference>
<dbReference type="SUPFAM" id="SSF46565">
    <property type="entry name" value="Chaperone J-domain"/>
    <property type="match status" value="1"/>
</dbReference>
<evidence type="ECO:0000313" key="5">
    <source>
        <dbReference type="Proteomes" id="UP000297720"/>
    </source>
</evidence>
<evidence type="ECO:0000259" key="2">
    <source>
        <dbReference type="PROSITE" id="PS50076"/>
    </source>
</evidence>
<dbReference type="Gene3D" id="1.10.287.110">
    <property type="entry name" value="DnaJ domain"/>
    <property type="match status" value="1"/>
</dbReference>
<comment type="caution">
    <text evidence="4">The sequence shown here is derived from an EMBL/GenBank/DDBJ whole genome shotgun (WGS) entry which is preliminary data.</text>
</comment>
<keyword evidence="1" id="KW-0143">Chaperone</keyword>
<protein>
    <submittedName>
        <fullName evidence="4">J domain-containing protein</fullName>
    </submittedName>
</protein>
<evidence type="ECO:0000256" key="1">
    <source>
        <dbReference type="ARBA" id="ARBA00023186"/>
    </source>
</evidence>
<dbReference type="EMBL" id="QORK01000010">
    <property type="protein sequence ID" value="TFF82040.1"/>
    <property type="molecule type" value="Genomic_DNA"/>
</dbReference>
<name>A0A5F0KCR5_9GAMM</name>
<dbReference type="Proteomes" id="UP000297914">
    <property type="component" value="Unassembled WGS sequence"/>
</dbReference>
<dbReference type="PANTHER" id="PTHR24074">
    <property type="entry name" value="CO-CHAPERONE PROTEIN DJLA"/>
    <property type="match status" value="1"/>
</dbReference>
<dbReference type="InterPro" id="IPR050817">
    <property type="entry name" value="DjlA_DnaK_co-chaperone"/>
</dbReference>
<dbReference type="InterPro" id="IPR036869">
    <property type="entry name" value="J_dom_sf"/>
</dbReference>
<dbReference type="Pfam" id="PF00226">
    <property type="entry name" value="DnaJ"/>
    <property type="match status" value="1"/>
</dbReference>